<gene>
    <name evidence="2" type="ORF">BN1044_02318</name>
</gene>
<sequence length="104" mass="11952">MIDKLESSNHTYIFRDPRKGMEHTCYDPTEFIFYIEKDSDHTSCQSQGKDKACKMTPTPLSVVIAHEIGHAMGEKDDGPGHMNNVKTYENPVRKEMGIPDRMKY</sequence>
<proteinExistence type="predicted"/>
<dbReference type="Proteomes" id="UP000094844">
    <property type="component" value="Unassembled WGS sequence"/>
</dbReference>
<evidence type="ECO:0000313" key="2">
    <source>
        <dbReference type="EMBL" id="SCM52831.1"/>
    </source>
</evidence>
<evidence type="ECO:0000256" key="1">
    <source>
        <dbReference type="SAM" id="MobiDB-lite"/>
    </source>
</evidence>
<reference evidence="2 3" key="1">
    <citation type="submission" date="2016-09" db="EMBL/GenBank/DDBJ databases">
        <authorList>
            <person name="Capua I."/>
            <person name="De Benedictis P."/>
            <person name="Joannis T."/>
            <person name="Lombin L.H."/>
            <person name="Cattoli G."/>
        </authorList>
    </citation>
    <scope>NUCLEOTIDE SEQUENCE [LARGE SCALE GENOMIC DNA]</scope>
    <source>
        <strain evidence="2 3">GB001</strain>
    </source>
</reference>
<name>A0A1C6Z1F6_HAFAL</name>
<dbReference type="SUPFAM" id="SSF55486">
    <property type="entry name" value="Metalloproteases ('zincins'), catalytic domain"/>
    <property type="match status" value="1"/>
</dbReference>
<feature type="region of interest" description="Disordered" evidence="1">
    <location>
        <begin position="72"/>
        <end position="104"/>
    </location>
</feature>
<feature type="compositionally biased region" description="Basic and acidic residues" evidence="1">
    <location>
        <begin position="91"/>
        <end position="104"/>
    </location>
</feature>
<accession>A0A1C6Z1F6</accession>
<protein>
    <submittedName>
        <fullName evidence="2">Uncharacterized protein</fullName>
    </submittedName>
</protein>
<dbReference type="EMBL" id="FMIQ01000042">
    <property type="protein sequence ID" value="SCM52831.1"/>
    <property type="molecule type" value="Genomic_DNA"/>
</dbReference>
<dbReference type="AlphaFoldDB" id="A0A1C6Z1F6"/>
<evidence type="ECO:0000313" key="3">
    <source>
        <dbReference type="Proteomes" id="UP000094844"/>
    </source>
</evidence>
<organism evidence="2 3">
    <name type="scientific">Hafnia alvei</name>
    <dbReference type="NCBI Taxonomy" id="569"/>
    <lineage>
        <taxon>Bacteria</taxon>
        <taxon>Pseudomonadati</taxon>
        <taxon>Pseudomonadota</taxon>
        <taxon>Gammaproteobacteria</taxon>
        <taxon>Enterobacterales</taxon>
        <taxon>Hafniaceae</taxon>
        <taxon>Hafnia</taxon>
    </lineage>
</organism>